<keyword evidence="6 13" id="KW-0963">Cytoplasm</keyword>
<dbReference type="Pfam" id="PF01451">
    <property type="entry name" value="LMWPc"/>
    <property type="match status" value="1"/>
</dbReference>
<dbReference type="InterPro" id="IPR036196">
    <property type="entry name" value="Ptyr_pPase_sf"/>
</dbReference>
<evidence type="ECO:0000313" key="16">
    <source>
        <dbReference type="Proteomes" id="UP000007646"/>
    </source>
</evidence>
<dbReference type="Ensembl" id="ENSLAFT00000033962.1">
    <property type="protein sequence ID" value="ENSLAFP00000021102.1"/>
    <property type="gene ID" value="ENSLAFG00000030231.1"/>
</dbReference>
<dbReference type="InterPro" id="IPR002115">
    <property type="entry name" value="Tyr_Pase_low_mol_wt_mml"/>
</dbReference>
<evidence type="ECO:0000256" key="9">
    <source>
        <dbReference type="ARBA" id="ARBA00032347"/>
    </source>
</evidence>
<evidence type="ECO:0000259" key="14">
    <source>
        <dbReference type="SMART" id="SM00226"/>
    </source>
</evidence>
<organism evidence="15 16">
    <name type="scientific">Loxodonta africana</name>
    <name type="common">African elephant</name>
    <dbReference type="NCBI Taxonomy" id="9785"/>
    <lineage>
        <taxon>Eukaryota</taxon>
        <taxon>Metazoa</taxon>
        <taxon>Chordata</taxon>
        <taxon>Craniata</taxon>
        <taxon>Vertebrata</taxon>
        <taxon>Euteleostomi</taxon>
        <taxon>Mammalia</taxon>
        <taxon>Eutheria</taxon>
        <taxon>Afrotheria</taxon>
        <taxon>Proboscidea</taxon>
        <taxon>Elephantidae</taxon>
        <taxon>Loxodonta</taxon>
    </lineage>
</organism>
<protein>
    <recommendedName>
        <fullName evidence="5 13">Low molecular weight phosphotyrosine protein phosphatase</fullName>
        <shortName evidence="13">LMW-PTP</shortName>
        <shortName evidence="13">LMW-PTPase</shortName>
        <ecNumber evidence="3 13">3.1.3.2</ecNumber>
        <ecNumber evidence="4 13">3.1.3.48</ecNumber>
    </recommendedName>
    <alternativeName>
        <fullName evidence="9 13">Low molecular weight cytosolic acid phosphatase</fullName>
    </alternativeName>
</protein>
<dbReference type="InterPro" id="IPR050438">
    <property type="entry name" value="LMW_PTPase"/>
</dbReference>
<dbReference type="SUPFAM" id="SSF52788">
    <property type="entry name" value="Phosphotyrosine protein phosphatases I"/>
    <property type="match status" value="1"/>
</dbReference>
<dbReference type="PRINTS" id="PR00719">
    <property type="entry name" value="LMWPTPASE"/>
</dbReference>
<reference evidence="15" key="2">
    <citation type="submission" date="2025-08" db="UniProtKB">
        <authorList>
            <consortium name="Ensembl"/>
        </authorList>
    </citation>
    <scope>IDENTIFICATION</scope>
    <source>
        <strain evidence="15">Isolate ISIS603380</strain>
    </source>
</reference>
<dbReference type="InterPro" id="IPR017867">
    <property type="entry name" value="Tyr_phospatase_low_mol_wt"/>
</dbReference>
<dbReference type="InterPro" id="IPR023485">
    <property type="entry name" value="Ptyr_pPase"/>
</dbReference>
<reference evidence="15 16" key="1">
    <citation type="submission" date="2009-06" db="EMBL/GenBank/DDBJ databases">
        <title>The Genome Sequence of Loxodonta africana (African elephant).</title>
        <authorList>
            <person name="Di Palma F."/>
            <person name="Heiman D."/>
            <person name="Young S."/>
            <person name="Johnson J."/>
            <person name="Lander E.S."/>
            <person name="Lindblad-Toh K."/>
        </authorList>
    </citation>
    <scope>NUCLEOTIDE SEQUENCE [LARGE SCALE GENOMIC DNA]</scope>
    <source>
        <strain evidence="15 16">Isolate ISIS603380</strain>
    </source>
</reference>
<evidence type="ECO:0000313" key="15">
    <source>
        <dbReference type="Ensembl" id="ENSLAFP00000021102.1"/>
    </source>
</evidence>
<evidence type="ECO:0000256" key="8">
    <source>
        <dbReference type="ARBA" id="ARBA00022912"/>
    </source>
</evidence>
<dbReference type="GO" id="GO:0004726">
    <property type="term" value="F:non-membrane spanning protein tyrosine phosphatase activity"/>
    <property type="evidence" value="ECO:0007669"/>
    <property type="project" value="InterPro"/>
</dbReference>
<feature type="active site" description="Proton donor" evidence="12">
    <location>
        <position position="122"/>
    </location>
</feature>
<dbReference type="eggNOG" id="KOG3217">
    <property type="taxonomic scope" value="Eukaryota"/>
</dbReference>
<dbReference type="FunFam" id="3.40.50.2300:FF:000105">
    <property type="entry name" value="Low molecular weight phosphotyrosine protein"/>
    <property type="match status" value="1"/>
</dbReference>
<dbReference type="InParanoid" id="G3TZU4"/>
<evidence type="ECO:0000256" key="11">
    <source>
        <dbReference type="ARBA" id="ARBA00051341"/>
    </source>
</evidence>
<dbReference type="SMART" id="SM00226">
    <property type="entry name" value="LMWPc"/>
    <property type="match status" value="1"/>
</dbReference>
<comment type="catalytic activity">
    <reaction evidence="10">
        <text>a phosphate monoester + H2O = an alcohol + phosphate</text>
        <dbReference type="Rhea" id="RHEA:15017"/>
        <dbReference type="ChEBI" id="CHEBI:15377"/>
        <dbReference type="ChEBI" id="CHEBI:30879"/>
        <dbReference type="ChEBI" id="CHEBI:43474"/>
        <dbReference type="ChEBI" id="CHEBI:67140"/>
        <dbReference type="EC" id="3.1.3.2"/>
    </reaction>
    <physiologicalReaction direction="left-to-right" evidence="10">
        <dbReference type="Rhea" id="RHEA:15018"/>
    </physiologicalReaction>
</comment>
<evidence type="ECO:0000256" key="5">
    <source>
        <dbReference type="ARBA" id="ARBA00017603"/>
    </source>
</evidence>
<comment type="subcellular location">
    <subcellularLocation>
        <location evidence="1 13">Cytoplasm</location>
    </subcellularLocation>
</comment>
<dbReference type="EC" id="3.1.3.48" evidence="4 13"/>
<evidence type="ECO:0000256" key="10">
    <source>
        <dbReference type="ARBA" id="ARBA00033695"/>
    </source>
</evidence>
<comment type="function">
    <text evidence="13">Acts on tyrosine phosphorylated proteins, low-MW aryl phosphates and natural and synthetic acyl phosphates.</text>
</comment>
<name>G3TZU4_LOXAF</name>
<evidence type="ECO:0000256" key="2">
    <source>
        <dbReference type="ARBA" id="ARBA00011063"/>
    </source>
</evidence>
<dbReference type="STRING" id="9785.ENSLAFP00000021102"/>
<comment type="catalytic activity">
    <reaction evidence="11">
        <text>O-phospho-L-tyrosyl-[protein] + H2O = L-tyrosyl-[protein] + phosphate</text>
        <dbReference type="Rhea" id="RHEA:10684"/>
        <dbReference type="Rhea" id="RHEA-COMP:10136"/>
        <dbReference type="Rhea" id="RHEA-COMP:20101"/>
        <dbReference type="ChEBI" id="CHEBI:15377"/>
        <dbReference type="ChEBI" id="CHEBI:43474"/>
        <dbReference type="ChEBI" id="CHEBI:46858"/>
        <dbReference type="ChEBI" id="CHEBI:61978"/>
        <dbReference type="EC" id="3.1.3.48"/>
    </reaction>
    <physiologicalReaction direction="left-to-right" evidence="11">
        <dbReference type="Rhea" id="RHEA:10685"/>
    </physiologicalReaction>
</comment>
<accession>G3TZU4</accession>
<dbReference type="GO" id="GO:0005737">
    <property type="term" value="C:cytoplasm"/>
    <property type="evidence" value="ECO:0007669"/>
    <property type="project" value="UniProtKB-SubCell"/>
</dbReference>
<dbReference type="GO" id="GO:0003993">
    <property type="term" value="F:acid phosphatase activity"/>
    <property type="evidence" value="ECO:0007669"/>
    <property type="project" value="UniProtKB-UniRule"/>
</dbReference>
<evidence type="ECO:0000256" key="12">
    <source>
        <dbReference type="PIRSR" id="PIRSR617867-1"/>
    </source>
</evidence>
<evidence type="ECO:0000256" key="7">
    <source>
        <dbReference type="ARBA" id="ARBA00022801"/>
    </source>
</evidence>
<keyword evidence="8 13" id="KW-0904">Protein phosphatase</keyword>
<feature type="active site" description="Nucleophile" evidence="12">
    <location>
        <position position="13"/>
    </location>
</feature>
<evidence type="ECO:0000256" key="13">
    <source>
        <dbReference type="RuleBase" id="RU368115"/>
    </source>
</evidence>
<evidence type="ECO:0000256" key="1">
    <source>
        <dbReference type="ARBA" id="ARBA00004496"/>
    </source>
</evidence>
<dbReference type="PRINTS" id="PR00720">
    <property type="entry name" value="MAMMALPTPASE"/>
</dbReference>
<reference evidence="15" key="3">
    <citation type="submission" date="2025-09" db="UniProtKB">
        <authorList>
            <consortium name="Ensembl"/>
        </authorList>
    </citation>
    <scope>IDENTIFICATION</scope>
    <source>
        <strain evidence="15">Isolate ISIS603380</strain>
    </source>
</reference>
<dbReference type="AlphaFoldDB" id="G3TZU4"/>
<keyword evidence="16" id="KW-1185">Reference proteome</keyword>
<dbReference type="EC" id="3.1.3.2" evidence="3 13"/>
<dbReference type="PANTHER" id="PTHR11717">
    <property type="entry name" value="LOW MOLECULAR WEIGHT PROTEIN TYROSINE PHOSPHATASE"/>
    <property type="match status" value="1"/>
</dbReference>
<evidence type="ECO:0000256" key="6">
    <source>
        <dbReference type="ARBA" id="ARBA00022490"/>
    </source>
</evidence>
<evidence type="ECO:0000256" key="4">
    <source>
        <dbReference type="ARBA" id="ARBA00013064"/>
    </source>
</evidence>
<proteinExistence type="inferred from homology"/>
<keyword evidence="7 13" id="KW-0378">Hydrolase</keyword>
<dbReference type="CDD" id="cd16343">
    <property type="entry name" value="LMWPTP"/>
    <property type="match status" value="1"/>
</dbReference>
<evidence type="ECO:0000256" key="3">
    <source>
        <dbReference type="ARBA" id="ARBA00012646"/>
    </source>
</evidence>
<dbReference type="OMA" id="ACEGICK"/>
<dbReference type="Proteomes" id="UP000007646">
    <property type="component" value="Unassembled WGS sequence"/>
</dbReference>
<dbReference type="Gene3D" id="3.40.50.2300">
    <property type="match status" value="1"/>
</dbReference>
<feature type="domain" description="Phosphotyrosine protein phosphatase I" evidence="14">
    <location>
        <begin position="7"/>
        <end position="153"/>
    </location>
</feature>
<sequence>MAEQVPKSVLFACLGNTCQSPTAEAVFKKMRKWRIDSAATSTYEIGNPPDYRGQSCIEKHGVSMSHAGLVTREDFAAFDYTLCMHESNQRDLNRESNQVKNGKAKIEPLGSCDPQKQLIIEDRFYGNDSDFKKKKKKTVHQQCVRCCKAFLEKTY</sequence>
<dbReference type="PANTHER" id="PTHR11717:SF34">
    <property type="entry name" value="LOW MOLECULAR WEIGHT PHOSPHOTYROSINE PROTEIN PHOSPHATASE"/>
    <property type="match status" value="1"/>
</dbReference>
<dbReference type="HOGENOM" id="CLU_071415_2_0_1"/>
<comment type="similarity">
    <text evidence="2 13">Belongs to the low molecular weight phosphotyrosine protein phosphatase family.</text>
</comment>
<dbReference type="GeneTree" id="ENSGT00940000158351"/>